<dbReference type="GO" id="GO:0008270">
    <property type="term" value="F:zinc ion binding"/>
    <property type="evidence" value="ECO:0007669"/>
    <property type="project" value="UniProtKB-KW"/>
</dbReference>
<feature type="non-terminal residue" evidence="4">
    <location>
        <position position="221"/>
    </location>
</feature>
<dbReference type="OrthoDB" id="9882600at2759"/>
<keyword evidence="5" id="KW-1185">Reference proteome</keyword>
<proteinExistence type="predicted"/>
<evidence type="ECO:0000313" key="4">
    <source>
        <dbReference type="EMBL" id="PIO24926.1"/>
    </source>
</evidence>
<feature type="compositionally biased region" description="Basic and acidic residues" evidence="2">
    <location>
        <begin position="109"/>
        <end position="139"/>
    </location>
</feature>
<evidence type="ECO:0000313" key="5">
    <source>
        <dbReference type="Proteomes" id="UP000228934"/>
    </source>
</evidence>
<reference evidence="5" key="1">
    <citation type="journal article" date="2017" name="Nat. Commun.">
        <title>The North American bullfrog draft genome provides insight into hormonal regulation of long noncoding RNA.</title>
        <authorList>
            <person name="Hammond S.A."/>
            <person name="Warren R.L."/>
            <person name="Vandervalk B.P."/>
            <person name="Kucuk E."/>
            <person name="Khan H."/>
            <person name="Gibb E.A."/>
            <person name="Pandoh P."/>
            <person name="Kirk H."/>
            <person name="Zhao Y."/>
            <person name="Jones M."/>
            <person name="Mungall A.J."/>
            <person name="Coope R."/>
            <person name="Pleasance S."/>
            <person name="Moore R.A."/>
            <person name="Holt R.A."/>
            <person name="Round J.M."/>
            <person name="Ohora S."/>
            <person name="Walle B.V."/>
            <person name="Veldhoen N."/>
            <person name="Helbing C.C."/>
            <person name="Birol I."/>
        </authorList>
    </citation>
    <scope>NUCLEOTIDE SEQUENCE [LARGE SCALE GENOMIC DNA]</scope>
</reference>
<evidence type="ECO:0000256" key="2">
    <source>
        <dbReference type="SAM" id="MobiDB-lite"/>
    </source>
</evidence>
<dbReference type="Proteomes" id="UP000228934">
    <property type="component" value="Unassembled WGS sequence"/>
</dbReference>
<sequence length="221" mass="25003">MDPTLFCSEYFSIYKATYNCPDMSHDDSSFLCSMANKCTCIDYHTRIALRNATSYQTFINTLRDWVRETDQDNRPHKRISEIAKSEGRVRFAGRCYRCGKAGPLMKDCKLPRRSTGEKKPWHKKEQQKPGPDKVAKEPSEAVDATTASFEGVTEDRKNTNVMLVVELGCSVNLTIARGAWCNLGGVSEIQTQEWNYVVLHIANLSVDVNQNCPVNLRALNL</sequence>
<protein>
    <recommendedName>
        <fullName evidence="3">CCHC-type domain-containing protein</fullName>
    </recommendedName>
</protein>
<keyword evidence="1" id="KW-0863">Zinc-finger</keyword>
<dbReference type="AlphaFoldDB" id="A0A2G9RAM5"/>
<gene>
    <name evidence="4" type="ORF">AB205_0012520</name>
</gene>
<keyword evidence="1" id="KW-0862">Zinc</keyword>
<dbReference type="InterPro" id="IPR001878">
    <property type="entry name" value="Znf_CCHC"/>
</dbReference>
<evidence type="ECO:0000259" key="3">
    <source>
        <dbReference type="PROSITE" id="PS50158"/>
    </source>
</evidence>
<feature type="region of interest" description="Disordered" evidence="2">
    <location>
        <begin position="109"/>
        <end position="147"/>
    </location>
</feature>
<feature type="domain" description="CCHC-type" evidence="3">
    <location>
        <begin position="94"/>
        <end position="109"/>
    </location>
</feature>
<dbReference type="SUPFAM" id="SSF57756">
    <property type="entry name" value="Retrovirus zinc finger-like domains"/>
    <property type="match status" value="1"/>
</dbReference>
<accession>A0A2G9RAM5</accession>
<name>A0A2G9RAM5_AQUCT</name>
<organism evidence="4 5">
    <name type="scientific">Aquarana catesbeiana</name>
    <name type="common">American bullfrog</name>
    <name type="synonym">Rana catesbeiana</name>
    <dbReference type="NCBI Taxonomy" id="8400"/>
    <lineage>
        <taxon>Eukaryota</taxon>
        <taxon>Metazoa</taxon>
        <taxon>Chordata</taxon>
        <taxon>Craniata</taxon>
        <taxon>Vertebrata</taxon>
        <taxon>Euteleostomi</taxon>
        <taxon>Amphibia</taxon>
        <taxon>Batrachia</taxon>
        <taxon>Anura</taxon>
        <taxon>Neobatrachia</taxon>
        <taxon>Ranoidea</taxon>
        <taxon>Ranidae</taxon>
        <taxon>Aquarana</taxon>
    </lineage>
</organism>
<dbReference type="EMBL" id="KV950228">
    <property type="protein sequence ID" value="PIO24926.1"/>
    <property type="molecule type" value="Genomic_DNA"/>
</dbReference>
<keyword evidence="1" id="KW-0479">Metal-binding</keyword>
<dbReference type="PROSITE" id="PS50158">
    <property type="entry name" value="ZF_CCHC"/>
    <property type="match status" value="1"/>
</dbReference>
<dbReference type="GO" id="GO:0003676">
    <property type="term" value="F:nucleic acid binding"/>
    <property type="evidence" value="ECO:0007669"/>
    <property type="project" value="InterPro"/>
</dbReference>
<evidence type="ECO:0000256" key="1">
    <source>
        <dbReference type="PROSITE-ProRule" id="PRU00047"/>
    </source>
</evidence>
<dbReference type="InterPro" id="IPR036875">
    <property type="entry name" value="Znf_CCHC_sf"/>
</dbReference>